<sequence length="75" mass="8674">MIIGVIAVVMTFGIPIVAILTGHFQKQTMLKAGMIKDQLELEKLKHENFLIETEKMKVELEQMKLDQPKDEMKFL</sequence>
<keyword evidence="3" id="KW-1185">Reference proteome</keyword>
<keyword evidence="1" id="KW-0812">Transmembrane</keyword>
<dbReference type="AlphaFoldDB" id="A0AB94IRG5"/>
<keyword evidence="1" id="KW-0472">Membrane</keyword>
<accession>A0AB94IRG5</accession>
<protein>
    <submittedName>
        <fullName evidence="2">Uncharacterized protein</fullName>
    </submittedName>
</protein>
<proteinExistence type="predicted"/>
<feature type="transmembrane region" description="Helical" evidence="1">
    <location>
        <begin position="6"/>
        <end position="24"/>
    </location>
</feature>
<evidence type="ECO:0000256" key="1">
    <source>
        <dbReference type="SAM" id="Phobius"/>
    </source>
</evidence>
<organism evidence="2 3">
    <name type="scientific">Neobacillus vireti LMG 21834</name>
    <dbReference type="NCBI Taxonomy" id="1131730"/>
    <lineage>
        <taxon>Bacteria</taxon>
        <taxon>Bacillati</taxon>
        <taxon>Bacillota</taxon>
        <taxon>Bacilli</taxon>
        <taxon>Bacillales</taxon>
        <taxon>Bacillaceae</taxon>
        <taxon>Neobacillus</taxon>
    </lineage>
</organism>
<dbReference type="Proteomes" id="UP000018877">
    <property type="component" value="Unassembled WGS sequence"/>
</dbReference>
<gene>
    <name evidence="2" type="ORF">BAVI_06114</name>
</gene>
<comment type="caution">
    <text evidence="2">The sequence shown here is derived from an EMBL/GenBank/DDBJ whole genome shotgun (WGS) entry which is preliminary data.</text>
</comment>
<keyword evidence="1" id="KW-1133">Transmembrane helix</keyword>
<evidence type="ECO:0000313" key="2">
    <source>
        <dbReference type="EMBL" id="ETI69690.1"/>
    </source>
</evidence>
<dbReference type="EMBL" id="ALAN01000043">
    <property type="protein sequence ID" value="ETI69690.1"/>
    <property type="molecule type" value="Genomic_DNA"/>
</dbReference>
<name>A0AB94IRG5_9BACI</name>
<reference evidence="2 3" key="1">
    <citation type="journal article" date="2014" name="Environ. Microbiol.">
        <title>The nitrate-ammonifying and nosZ-carrying bacterium Bacillus vireti is a potent source and sink for nitric and nitrous oxide under high nitrate conditions.</title>
        <authorList>
            <person name="Mania D."/>
            <person name="Heylen K."/>
            <person name="van Spanning R.J."/>
            <person name="Frostegard A."/>
        </authorList>
    </citation>
    <scope>NUCLEOTIDE SEQUENCE [LARGE SCALE GENOMIC DNA]</scope>
    <source>
        <strain evidence="2 3">LMG 21834</strain>
    </source>
</reference>
<evidence type="ECO:0000313" key="3">
    <source>
        <dbReference type="Proteomes" id="UP000018877"/>
    </source>
</evidence>
<dbReference type="RefSeq" id="WP_024027435.1">
    <property type="nucleotide sequence ID" value="NZ_ALAN01000043.1"/>
</dbReference>